<keyword evidence="2 4" id="KW-0413">Isomerase</keyword>
<dbReference type="InterPro" id="IPR020094">
    <property type="entry name" value="TruA/RsuA/RluB/E/F_N"/>
</dbReference>
<dbReference type="PROSITE" id="PS01149">
    <property type="entry name" value="PSI_RSU"/>
    <property type="match status" value="1"/>
</dbReference>
<dbReference type="Gene3D" id="3.30.70.580">
    <property type="entry name" value="Pseudouridine synthase I, catalytic domain, N-terminal subdomain"/>
    <property type="match status" value="1"/>
</dbReference>
<evidence type="ECO:0000313" key="6">
    <source>
        <dbReference type="EMBL" id="RMA80075.1"/>
    </source>
</evidence>
<dbReference type="CDD" id="cd02553">
    <property type="entry name" value="PseudoU_synth_RsuA"/>
    <property type="match status" value="1"/>
</dbReference>
<protein>
    <recommendedName>
        <fullName evidence="4">Pseudouridine synthase</fullName>
        <ecNumber evidence="4">5.4.99.-</ecNumber>
    </recommendedName>
</protein>
<evidence type="ECO:0000259" key="5">
    <source>
        <dbReference type="Pfam" id="PF00849"/>
    </source>
</evidence>
<dbReference type="PANTHER" id="PTHR47683:SF2">
    <property type="entry name" value="RNA-BINDING S4 DOMAIN-CONTAINING PROTEIN"/>
    <property type="match status" value="1"/>
</dbReference>
<dbReference type="CDD" id="cd00165">
    <property type="entry name" value="S4"/>
    <property type="match status" value="1"/>
</dbReference>
<organism evidence="6 7">
    <name type="scientific">Umboniibacter marinipuniceus</name>
    <dbReference type="NCBI Taxonomy" id="569599"/>
    <lineage>
        <taxon>Bacteria</taxon>
        <taxon>Pseudomonadati</taxon>
        <taxon>Pseudomonadota</taxon>
        <taxon>Gammaproteobacteria</taxon>
        <taxon>Cellvibrionales</taxon>
        <taxon>Cellvibrionaceae</taxon>
        <taxon>Umboniibacter</taxon>
    </lineage>
</organism>
<dbReference type="InterPro" id="IPR036986">
    <property type="entry name" value="S4_RNA-bd_sf"/>
</dbReference>
<dbReference type="PROSITE" id="PS50889">
    <property type="entry name" value="S4"/>
    <property type="match status" value="1"/>
</dbReference>
<dbReference type="NCBIfam" id="TIGR00093">
    <property type="entry name" value="pseudouridine synthase"/>
    <property type="match status" value="1"/>
</dbReference>
<evidence type="ECO:0000256" key="3">
    <source>
        <dbReference type="PROSITE-ProRule" id="PRU00182"/>
    </source>
</evidence>
<gene>
    <name evidence="6" type="ORF">DFR27_1431</name>
</gene>
<name>A0A3M0ACA6_9GAMM</name>
<dbReference type="GO" id="GO:0140098">
    <property type="term" value="F:catalytic activity, acting on RNA"/>
    <property type="evidence" value="ECO:0007669"/>
    <property type="project" value="UniProtKB-ARBA"/>
</dbReference>
<keyword evidence="7" id="KW-1185">Reference proteome</keyword>
<dbReference type="EMBL" id="REFJ01000003">
    <property type="protein sequence ID" value="RMA80075.1"/>
    <property type="molecule type" value="Genomic_DNA"/>
</dbReference>
<dbReference type="PANTHER" id="PTHR47683">
    <property type="entry name" value="PSEUDOURIDINE SYNTHASE FAMILY PROTEIN-RELATED"/>
    <property type="match status" value="1"/>
</dbReference>
<evidence type="ECO:0000256" key="2">
    <source>
        <dbReference type="ARBA" id="ARBA00023235"/>
    </source>
</evidence>
<accession>A0A3M0ACA6</accession>
<dbReference type="InterPro" id="IPR000748">
    <property type="entry name" value="PsdUridine_synth_RsuA/RluB/E/F"/>
</dbReference>
<evidence type="ECO:0000313" key="7">
    <source>
        <dbReference type="Proteomes" id="UP000267187"/>
    </source>
</evidence>
<dbReference type="GO" id="GO:0009982">
    <property type="term" value="F:pseudouridine synthase activity"/>
    <property type="evidence" value="ECO:0007669"/>
    <property type="project" value="InterPro"/>
</dbReference>
<dbReference type="GO" id="GO:0003723">
    <property type="term" value="F:RNA binding"/>
    <property type="evidence" value="ECO:0007669"/>
    <property type="project" value="UniProtKB-KW"/>
</dbReference>
<reference evidence="6 7" key="1">
    <citation type="submission" date="2018-10" db="EMBL/GenBank/DDBJ databases">
        <title>Genomic Encyclopedia of Type Strains, Phase IV (KMG-IV): sequencing the most valuable type-strain genomes for metagenomic binning, comparative biology and taxonomic classification.</title>
        <authorList>
            <person name="Goeker M."/>
        </authorList>
    </citation>
    <scope>NUCLEOTIDE SEQUENCE [LARGE SCALE GENOMIC DNA]</scope>
    <source>
        <strain evidence="6 7">DSM 25080</strain>
    </source>
</reference>
<dbReference type="GO" id="GO:0006364">
    <property type="term" value="P:rRNA processing"/>
    <property type="evidence" value="ECO:0007669"/>
    <property type="project" value="UniProtKB-ARBA"/>
</dbReference>
<dbReference type="Pfam" id="PF00849">
    <property type="entry name" value="PseudoU_synth_2"/>
    <property type="match status" value="1"/>
</dbReference>
<dbReference type="InterPro" id="IPR020103">
    <property type="entry name" value="PsdUridine_synth_cat_dom_sf"/>
</dbReference>
<evidence type="ECO:0000256" key="4">
    <source>
        <dbReference type="RuleBase" id="RU003887"/>
    </source>
</evidence>
<proteinExistence type="inferred from homology"/>
<feature type="domain" description="Pseudouridine synthase RsuA/RluA-like" evidence="5">
    <location>
        <begin position="58"/>
        <end position="188"/>
    </location>
</feature>
<dbReference type="AlphaFoldDB" id="A0A3M0ACA6"/>
<dbReference type="GO" id="GO:0001522">
    <property type="term" value="P:pseudouridine synthesis"/>
    <property type="evidence" value="ECO:0007669"/>
    <property type="project" value="InterPro"/>
</dbReference>
<comment type="similarity">
    <text evidence="1 4">Belongs to the pseudouridine synthase RsuA family.</text>
</comment>
<dbReference type="Gene3D" id="3.30.70.1560">
    <property type="entry name" value="Alpha-L RNA-binding motif"/>
    <property type="match status" value="1"/>
</dbReference>
<sequence>MDRWLAEHSNLSRSEAKAAVRAKRVKVDCHLAISASQKVDSEAVILVDNELVAIRVPQYVMLHKPLGVICATIDGLHQTVIDLLPPAFKTLHPVGRLDKETTGLVILTDDGQWSHRVAHPKYNCEKRYLVTTKWPIPEATIERLLAGVVLRDDPTPVAAKSIDRLADNQLMITISEGRYHQVRRMIAACENRVMQLHRTNIGSLELDISEGEWRQLTPEEVSSLA</sequence>
<comment type="caution">
    <text evidence="6">The sequence shown here is derived from an EMBL/GenBank/DDBJ whole genome shotgun (WGS) entry which is preliminary data.</text>
</comment>
<dbReference type="SUPFAM" id="SSF55120">
    <property type="entry name" value="Pseudouridine synthase"/>
    <property type="match status" value="1"/>
</dbReference>
<dbReference type="InterPro" id="IPR006145">
    <property type="entry name" value="PsdUridine_synth_RsuA/RluA"/>
</dbReference>
<dbReference type="InterPro" id="IPR042092">
    <property type="entry name" value="PsdUridine_s_RsuA/RluB/E/F_cat"/>
</dbReference>
<dbReference type="Gene3D" id="3.10.290.10">
    <property type="entry name" value="RNA-binding S4 domain"/>
    <property type="match status" value="1"/>
</dbReference>
<dbReference type="InterPro" id="IPR018496">
    <property type="entry name" value="PsdUridine_synth_RsuA/RluB_CS"/>
</dbReference>
<dbReference type="InterPro" id="IPR050343">
    <property type="entry name" value="RsuA_PseudoU_synthase"/>
</dbReference>
<keyword evidence="3" id="KW-0694">RNA-binding</keyword>
<dbReference type="EC" id="5.4.99.-" evidence="4"/>
<dbReference type="Proteomes" id="UP000267187">
    <property type="component" value="Unassembled WGS sequence"/>
</dbReference>
<dbReference type="SUPFAM" id="SSF55174">
    <property type="entry name" value="Alpha-L RNA-binding motif"/>
    <property type="match status" value="1"/>
</dbReference>
<evidence type="ECO:0000256" key="1">
    <source>
        <dbReference type="ARBA" id="ARBA00008348"/>
    </source>
</evidence>